<dbReference type="EMBL" id="CP087164">
    <property type="protein sequence ID" value="UGS35940.1"/>
    <property type="molecule type" value="Genomic_DNA"/>
</dbReference>
<sequence length="206" mass="22056">MKVNESFVIAEPPERIWEFFEQVDQVARCVPGVESVEVIDTDNSRVRVTQAVGPMTATFDLKMRITERRPHALMQFTAVGRAVKGAAGNIRTTNTVRLAPLDEGTRVELEAELAMGGVLGSVGQKVVAKQAGQVTRDFSDALERAIRGGGAPVEAAAETPAGEPAPRGPVPVPERTRSAALQARAAILAAATALLIWLVVRRVRGR</sequence>
<dbReference type="InterPro" id="IPR023393">
    <property type="entry name" value="START-like_dom_sf"/>
</dbReference>
<name>A0A9E7C013_9ACTN</name>
<evidence type="ECO:0000313" key="4">
    <source>
        <dbReference type="Proteomes" id="UP001162834"/>
    </source>
</evidence>
<dbReference type="Gene3D" id="3.30.530.20">
    <property type="match status" value="1"/>
</dbReference>
<evidence type="ECO:0008006" key="5">
    <source>
        <dbReference type="Google" id="ProtNLM"/>
    </source>
</evidence>
<organism evidence="3 4">
    <name type="scientific">Capillimicrobium parvum</name>
    <dbReference type="NCBI Taxonomy" id="2884022"/>
    <lineage>
        <taxon>Bacteria</taxon>
        <taxon>Bacillati</taxon>
        <taxon>Actinomycetota</taxon>
        <taxon>Thermoleophilia</taxon>
        <taxon>Solirubrobacterales</taxon>
        <taxon>Capillimicrobiaceae</taxon>
        <taxon>Capillimicrobium</taxon>
    </lineage>
</organism>
<dbReference type="PANTHER" id="PTHR38588:SF1">
    <property type="entry name" value="BLL0334 PROTEIN"/>
    <property type="match status" value="1"/>
</dbReference>
<evidence type="ECO:0000256" key="1">
    <source>
        <dbReference type="SAM" id="MobiDB-lite"/>
    </source>
</evidence>
<reference evidence="3" key="1">
    <citation type="journal article" date="2022" name="Int. J. Syst. Evol. Microbiol.">
        <title>Pseudomonas aegrilactucae sp. nov. and Pseudomonas morbosilactucae sp. nov., pathogens causing bacterial rot of lettuce in Japan.</title>
        <authorList>
            <person name="Sawada H."/>
            <person name="Fujikawa T."/>
            <person name="Satou M."/>
        </authorList>
    </citation>
    <scope>NUCLEOTIDE SEQUENCE</scope>
    <source>
        <strain evidence="3">0166_1</strain>
    </source>
</reference>
<accession>A0A9E7C013</accession>
<proteinExistence type="predicted"/>
<feature type="transmembrane region" description="Helical" evidence="2">
    <location>
        <begin position="181"/>
        <end position="200"/>
    </location>
</feature>
<keyword evidence="2" id="KW-0472">Membrane</keyword>
<gene>
    <name evidence="3" type="ORF">DSM104329_02337</name>
</gene>
<evidence type="ECO:0000313" key="3">
    <source>
        <dbReference type="EMBL" id="UGS35940.1"/>
    </source>
</evidence>
<dbReference type="AlphaFoldDB" id="A0A9E7C013"/>
<dbReference type="InterPro" id="IPR010419">
    <property type="entry name" value="CO_DH_gsu"/>
</dbReference>
<dbReference type="Proteomes" id="UP001162834">
    <property type="component" value="Chromosome"/>
</dbReference>
<keyword evidence="2" id="KW-0812">Transmembrane</keyword>
<keyword evidence="4" id="KW-1185">Reference proteome</keyword>
<feature type="region of interest" description="Disordered" evidence="1">
    <location>
        <begin position="151"/>
        <end position="176"/>
    </location>
</feature>
<feature type="compositionally biased region" description="Low complexity" evidence="1">
    <location>
        <begin position="152"/>
        <end position="165"/>
    </location>
</feature>
<dbReference type="KEGG" id="sbae:DSM104329_02337"/>
<evidence type="ECO:0000256" key="2">
    <source>
        <dbReference type="SAM" id="Phobius"/>
    </source>
</evidence>
<dbReference type="Pfam" id="PF06240">
    <property type="entry name" value="COXG"/>
    <property type="match status" value="1"/>
</dbReference>
<protein>
    <recommendedName>
        <fullName evidence="5">Carbon monoxide dehydrogenase</fullName>
    </recommendedName>
</protein>
<dbReference type="RefSeq" id="WP_259315618.1">
    <property type="nucleotide sequence ID" value="NZ_CP087164.1"/>
</dbReference>
<keyword evidence="2" id="KW-1133">Transmembrane helix</keyword>
<dbReference type="PANTHER" id="PTHR38588">
    <property type="entry name" value="BLL0334 PROTEIN"/>
    <property type="match status" value="1"/>
</dbReference>
<dbReference type="SUPFAM" id="SSF55961">
    <property type="entry name" value="Bet v1-like"/>
    <property type="match status" value="1"/>
</dbReference>